<proteinExistence type="predicted"/>
<comment type="caution">
    <text evidence="1">The sequence shown here is derived from an EMBL/GenBank/DDBJ whole genome shotgun (WGS) entry which is preliminary data.</text>
</comment>
<gene>
    <name evidence="1" type="ORF">Rhe02_16290</name>
</gene>
<dbReference type="Proteomes" id="UP000612899">
    <property type="component" value="Unassembled WGS sequence"/>
</dbReference>
<protein>
    <submittedName>
        <fullName evidence="1">Uncharacterized protein</fullName>
    </submittedName>
</protein>
<dbReference type="AlphaFoldDB" id="A0A8J3Q596"/>
<reference evidence="1" key="1">
    <citation type="submission" date="2021-01" db="EMBL/GenBank/DDBJ databases">
        <title>Whole genome shotgun sequence of Rhizocola hellebori NBRC 109834.</title>
        <authorList>
            <person name="Komaki H."/>
            <person name="Tamura T."/>
        </authorList>
    </citation>
    <scope>NUCLEOTIDE SEQUENCE</scope>
    <source>
        <strain evidence="1">NBRC 109834</strain>
    </source>
</reference>
<dbReference type="RefSeq" id="WP_239123539.1">
    <property type="nucleotide sequence ID" value="NZ_BONY01000008.1"/>
</dbReference>
<accession>A0A8J3Q596</accession>
<dbReference type="EMBL" id="BONY01000008">
    <property type="protein sequence ID" value="GIH03562.1"/>
    <property type="molecule type" value="Genomic_DNA"/>
</dbReference>
<organism evidence="1 2">
    <name type="scientific">Rhizocola hellebori</name>
    <dbReference type="NCBI Taxonomy" id="1392758"/>
    <lineage>
        <taxon>Bacteria</taxon>
        <taxon>Bacillati</taxon>
        <taxon>Actinomycetota</taxon>
        <taxon>Actinomycetes</taxon>
        <taxon>Micromonosporales</taxon>
        <taxon>Micromonosporaceae</taxon>
        <taxon>Rhizocola</taxon>
    </lineage>
</organism>
<sequence length="112" mass="11970">MPADDVLAAVEAFAARIHALDPKAAVLGELTLSYQGRQTQVPVTAPVKAALAEALRSYHDPRDFGSCDYCADGRLDDNFLCLSCGRPNGLFGQMLTERAEGHLEPPSLPATD</sequence>
<evidence type="ECO:0000313" key="2">
    <source>
        <dbReference type="Proteomes" id="UP000612899"/>
    </source>
</evidence>
<keyword evidence="2" id="KW-1185">Reference proteome</keyword>
<evidence type="ECO:0000313" key="1">
    <source>
        <dbReference type="EMBL" id="GIH03562.1"/>
    </source>
</evidence>
<name>A0A8J3Q596_9ACTN</name>